<keyword evidence="1 4" id="KW-0812">Transmembrane</keyword>
<dbReference type="InterPro" id="IPR047769">
    <property type="entry name" value="MFS_ArsJ"/>
</dbReference>
<feature type="transmembrane region" description="Helical" evidence="4">
    <location>
        <begin position="38"/>
        <end position="63"/>
    </location>
</feature>
<dbReference type="PANTHER" id="PTHR23547:SF1">
    <property type="entry name" value="MAJOR FACILITATOR SUPERFAMILY MFS_1"/>
    <property type="match status" value="1"/>
</dbReference>
<evidence type="ECO:0000256" key="1">
    <source>
        <dbReference type="ARBA" id="ARBA00022692"/>
    </source>
</evidence>
<accession>A0ABT6JBP1</accession>
<evidence type="ECO:0000256" key="3">
    <source>
        <dbReference type="ARBA" id="ARBA00023136"/>
    </source>
</evidence>
<dbReference type="InterPro" id="IPR011701">
    <property type="entry name" value="MFS"/>
</dbReference>
<feature type="transmembrane region" description="Helical" evidence="4">
    <location>
        <begin position="243"/>
        <end position="260"/>
    </location>
</feature>
<dbReference type="RefSeq" id="WP_280575529.1">
    <property type="nucleotide sequence ID" value="NZ_JARXRM010000043.1"/>
</dbReference>
<proteinExistence type="predicted"/>
<evidence type="ECO:0000313" key="5">
    <source>
        <dbReference type="EMBL" id="MDH5824230.1"/>
    </source>
</evidence>
<evidence type="ECO:0000256" key="4">
    <source>
        <dbReference type="SAM" id="Phobius"/>
    </source>
</evidence>
<gene>
    <name evidence="5" type="primary">arsJ</name>
    <name evidence="5" type="ORF">QFW77_14710</name>
</gene>
<sequence>MTGLRQYALVTGNYWAFTLTDGALRMLVVLHFHQLGYAPLQIALLFLFYEIFGVLTNLVGGWLGARIGLNRTMNIGLGLQIVALAVLAAPTAWLTVPLVMTAQALSGVAKDLNKMSAKSSVKLLVADGAQGTLYRWVAALTGSKNALKGVGFFLGGALLGGLGFRAAVLAMAVALALVWLASLALLRADLGRARAAPRFRQMLSQSRAINVLSAARLFLFGARDVWFVVALPVFLAGALGWDHWRVGAFLAAWVIGYGIVQAAAPRFTGRDRRQPPGRGAAAGWAAALSGVPAAIALAMQAWPPQPVLIGGLALFGVLFAVNSALHSYLIVSYAREDGVSLDVGFYYMANAMGRLLGTVLSGWVYQAAGLAACLWISAVFVTAAALIALALPPHARERPAAA</sequence>
<dbReference type="InterPro" id="IPR036259">
    <property type="entry name" value="MFS_trans_sf"/>
</dbReference>
<dbReference type="SUPFAM" id="SSF103473">
    <property type="entry name" value="MFS general substrate transporter"/>
    <property type="match status" value="1"/>
</dbReference>
<feature type="transmembrane region" description="Helical" evidence="4">
    <location>
        <begin position="343"/>
        <end position="363"/>
    </location>
</feature>
<dbReference type="Proteomes" id="UP001156940">
    <property type="component" value="Unassembled WGS sequence"/>
</dbReference>
<feature type="transmembrane region" description="Helical" evidence="4">
    <location>
        <begin position="308"/>
        <end position="331"/>
    </location>
</feature>
<dbReference type="Gene3D" id="1.20.1250.20">
    <property type="entry name" value="MFS general substrate transporter like domains"/>
    <property type="match status" value="2"/>
</dbReference>
<feature type="transmembrane region" description="Helical" evidence="4">
    <location>
        <begin position="369"/>
        <end position="391"/>
    </location>
</feature>
<organism evidence="5 6">
    <name type="scientific">Luteimonas endophytica</name>
    <dbReference type="NCBI Taxonomy" id="3042023"/>
    <lineage>
        <taxon>Bacteria</taxon>
        <taxon>Pseudomonadati</taxon>
        <taxon>Pseudomonadota</taxon>
        <taxon>Gammaproteobacteria</taxon>
        <taxon>Lysobacterales</taxon>
        <taxon>Lysobacteraceae</taxon>
        <taxon>Luteimonas</taxon>
    </lineage>
</organism>
<evidence type="ECO:0000256" key="2">
    <source>
        <dbReference type="ARBA" id="ARBA00022989"/>
    </source>
</evidence>
<dbReference type="PANTHER" id="PTHR23547">
    <property type="entry name" value="MAJOR FACILITATOR SUPERFAMILY DOMAIN, GENERAL SUBSTRATE TRANSPORTER"/>
    <property type="match status" value="1"/>
</dbReference>
<dbReference type="Pfam" id="PF07690">
    <property type="entry name" value="MFS_1"/>
    <property type="match status" value="1"/>
</dbReference>
<keyword evidence="2 4" id="KW-1133">Transmembrane helix</keyword>
<protein>
    <submittedName>
        <fullName evidence="5">Organoarsenical effux MFS transporter ArsJ</fullName>
    </submittedName>
</protein>
<keyword evidence="6" id="KW-1185">Reference proteome</keyword>
<comment type="caution">
    <text evidence="5">The sequence shown here is derived from an EMBL/GenBank/DDBJ whole genome shotgun (WGS) entry which is preliminary data.</text>
</comment>
<feature type="transmembrane region" description="Helical" evidence="4">
    <location>
        <begin position="281"/>
        <end position="302"/>
    </location>
</feature>
<name>A0ABT6JBP1_9GAMM</name>
<feature type="transmembrane region" description="Helical" evidence="4">
    <location>
        <begin position="207"/>
        <end position="231"/>
    </location>
</feature>
<dbReference type="EMBL" id="JARXRM010000043">
    <property type="protein sequence ID" value="MDH5824230.1"/>
    <property type="molecule type" value="Genomic_DNA"/>
</dbReference>
<dbReference type="NCBIfam" id="NF033734">
    <property type="entry name" value="MFS_ArsJ"/>
    <property type="match status" value="1"/>
</dbReference>
<feature type="transmembrane region" description="Helical" evidence="4">
    <location>
        <begin position="162"/>
        <end position="186"/>
    </location>
</feature>
<reference evidence="5 6" key="1">
    <citation type="submission" date="2023-04" db="EMBL/GenBank/DDBJ databases">
        <title>Luteimonas endophyticus RD2P54.</title>
        <authorList>
            <person name="Sun J.-Q."/>
        </authorList>
    </citation>
    <scope>NUCLEOTIDE SEQUENCE [LARGE SCALE GENOMIC DNA]</scope>
    <source>
        <strain evidence="5 6">RD2P54</strain>
    </source>
</reference>
<feature type="transmembrane region" description="Helical" evidence="4">
    <location>
        <begin position="75"/>
        <end position="96"/>
    </location>
</feature>
<feature type="transmembrane region" description="Helical" evidence="4">
    <location>
        <begin position="12"/>
        <end position="32"/>
    </location>
</feature>
<keyword evidence="3 4" id="KW-0472">Membrane</keyword>
<evidence type="ECO:0000313" key="6">
    <source>
        <dbReference type="Proteomes" id="UP001156940"/>
    </source>
</evidence>